<comment type="caution">
    <text evidence="1">The sequence shown here is derived from an EMBL/GenBank/DDBJ whole genome shotgun (WGS) entry which is preliminary data.</text>
</comment>
<reference evidence="1" key="1">
    <citation type="submission" date="2023-10" db="EMBL/GenBank/DDBJ databases">
        <title>Genome assemblies of two species of porcelain crab, Petrolisthes cinctipes and Petrolisthes manimaculis (Anomura: Porcellanidae).</title>
        <authorList>
            <person name="Angst P."/>
        </authorList>
    </citation>
    <scope>NUCLEOTIDE SEQUENCE</scope>
    <source>
        <strain evidence="1">PB745_01</strain>
        <tissue evidence="1">Gill</tissue>
    </source>
</reference>
<sequence>MRKGGSPGRGPGRPVSWCIGANSGLALALHDPRDGQDSRSEVPGRALARSTSYQALHSALARLYRIDDFNMERIGAGFFSEVFKILAWCRKEKLTEERGQVLCIPPSSHG</sequence>
<organism evidence="1 2">
    <name type="scientific">Petrolisthes cinctipes</name>
    <name type="common">Flat porcelain crab</name>
    <dbReference type="NCBI Taxonomy" id="88211"/>
    <lineage>
        <taxon>Eukaryota</taxon>
        <taxon>Metazoa</taxon>
        <taxon>Ecdysozoa</taxon>
        <taxon>Arthropoda</taxon>
        <taxon>Crustacea</taxon>
        <taxon>Multicrustacea</taxon>
        <taxon>Malacostraca</taxon>
        <taxon>Eumalacostraca</taxon>
        <taxon>Eucarida</taxon>
        <taxon>Decapoda</taxon>
        <taxon>Pleocyemata</taxon>
        <taxon>Anomura</taxon>
        <taxon>Galatheoidea</taxon>
        <taxon>Porcellanidae</taxon>
        <taxon>Petrolisthes</taxon>
    </lineage>
</organism>
<accession>A0AAE1BS88</accession>
<evidence type="ECO:0000313" key="2">
    <source>
        <dbReference type="Proteomes" id="UP001286313"/>
    </source>
</evidence>
<protein>
    <submittedName>
        <fullName evidence="1">Uncharacterized protein</fullName>
    </submittedName>
</protein>
<dbReference type="EMBL" id="JAWQEG010006071">
    <property type="protein sequence ID" value="KAK3855845.1"/>
    <property type="molecule type" value="Genomic_DNA"/>
</dbReference>
<dbReference type="Proteomes" id="UP001286313">
    <property type="component" value="Unassembled WGS sequence"/>
</dbReference>
<keyword evidence="2" id="KW-1185">Reference proteome</keyword>
<evidence type="ECO:0000313" key="1">
    <source>
        <dbReference type="EMBL" id="KAK3855845.1"/>
    </source>
</evidence>
<name>A0AAE1BS88_PETCI</name>
<dbReference type="AlphaFoldDB" id="A0AAE1BS88"/>
<proteinExistence type="predicted"/>
<gene>
    <name evidence="1" type="ORF">Pcinc_037768</name>
</gene>